<keyword evidence="1" id="KW-0472">Membrane</keyword>
<sequence>MHAVAPSSPRSWWPALGLWAGLLAIVSGGFGLAHPPSGSGQLMRWHDAGHDWLLAADDEADQLSVYDAADGRLLHRLDARTVGDIATLARRDGRLYVVGDDGTRSELRLPQLTVAMSGTR</sequence>
<keyword evidence="3" id="KW-1185">Reference proteome</keyword>
<name>A0ABV4ATD7_9GAMM</name>
<protein>
    <submittedName>
        <fullName evidence="2">Uncharacterized protein</fullName>
    </submittedName>
</protein>
<feature type="transmembrane region" description="Helical" evidence="1">
    <location>
        <begin position="12"/>
        <end position="33"/>
    </location>
</feature>
<keyword evidence="1" id="KW-0812">Transmembrane</keyword>
<gene>
    <name evidence="2" type="ORF">AB7878_14180</name>
</gene>
<evidence type="ECO:0000256" key="1">
    <source>
        <dbReference type="SAM" id="Phobius"/>
    </source>
</evidence>
<proteinExistence type="predicted"/>
<dbReference type="Proteomes" id="UP001562159">
    <property type="component" value="Unassembled WGS sequence"/>
</dbReference>
<organism evidence="2 3">
    <name type="scientific">Rhodanobacter humi</name>
    <dbReference type="NCBI Taxonomy" id="1888173"/>
    <lineage>
        <taxon>Bacteria</taxon>
        <taxon>Pseudomonadati</taxon>
        <taxon>Pseudomonadota</taxon>
        <taxon>Gammaproteobacteria</taxon>
        <taxon>Lysobacterales</taxon>
        <taxon>Rhodanobacteraceae</taxon>
        <taxon>Rhodanobacter</taxon>
    </lineage>
</organism>
<keyword evidence="1" id="KW-1133">Transmembrane helix</keyword>
<accession>A0ABV4ATD7</accession>
<comment type="caution">
    <text evidence="2">The sequence shown here is derived from an EMBL/GenBank/DDBJ whole genome shotgun (WGS) entry which is preliminary data.</text>
</comment>
<evidence type="ECO:0000313" key="3">
    <source>
        <dbReference type="Proteomes" id="UP001562159"/>
    </source>
</evidence>
<dbReference type="EMBL" id="JBGBPY010000001">
    <property type="protein sequence ID" value="MEY2183567.1"/>
    <property type="molecule type" value="Genomic_DNA"/>
</dbReference>
<dbReference type="InterPro" id="IPR011044">
    <property type="entry name" value="Quino_amine_DH_bsu"/>
</dbReference>
<dbReference type="SUPFAM" id="SSF50969">
    <property type="entry name" value="YVTN repeat-like/Quinoprotein amine dehydrogenase"/>
    <property type="match status" value="1"/>
</dbReference>
<evidence type="ECO:0000313" key="2">
    <source>
        <dbReference type="EMBL" id="MEY2183567.1"/>
    </source>
</evidence>
<reference evidence="2 3" key="1">
    <citation type="submission" date="2024-07" db="EMBL/GenBank/DDBJ databases">
        <title>Molecular mechanisms and environmental adaptations of flagellar loss and biofilm growth of Rhodanobacter under environmental stress.</title>
        <authorList>
            <person name="Chen M."/>
        </authorList>
    </citation>
    <scope>NUCLEOTIDE SEQUENCE [LARGE SCALE GENOMIC DNA]</scope>
    <source>
        <strain evidence="2 3">RS22</strain>
    </source>
</reference>